<protein>
    <recommendedName>
        <fullName evidence="3">Sigma-70, region 4</fullName>
    </recommendedName>
</protein>
<keyword evidence="2" id="KW-1185">Reference proteome</keyword>
<proteinExistence type="predicted"/>
<sequence>MGKNNINVDELISKATKEAIKEYDKEKRQEQRKKVFHNTRLLLSHYNDLKSHVKNAISDATRLETDLIDIGEIDRDELYILSIKKSKTKTLIMIAHIDVSMETLGNKQRKLCSPEKYEALKMFFIDEMTYEKVAEQLSCSVITARRWINEMINELSINLFGIDGMKLDMI</sequence>
<dbReference type="PATRIC" id="fig|1121326.3.peg.543"/>
<dbReference type="OrthoDB" id="2739709at2"/>
<dbReference type="Gene3D" id="1.10.10.10">
    <property type="entry name" value="Winged helix-like DNA-binding domain superfamily/Winged helix DNA-binding domain"/>
    <property type="match status" value="1"/>
</dbReference>
<organism evidence="1 2">
    <name type="scientific">Clostridium magnum DSM 2767</name>
    <dbReference type="NCBI Taxonomy" id="1121326"/>
    <lineage>
        <taxon>Bacteria</taxon>
        <taxon>Bacillati</taxon>
        <taxon>Bacillota</taxon>
        <taxon>Clostridia</taxon>
        <taxon>Eubacteriales</taxon>
        <taxon>Clostridiaceae</taxon>
        <taxon>Clostridium</taxon>
    </lineage>
</organism>
<accession>A0A161YRF7</accession>
<dbReference type="RefSeq" id="WP_066617676.1">
    <property type="nucleotide sequence ID" value="NZ_FQXL01000031.1"/>
</dbReference>
<name>A0A161YRF7_9CLOT</name>
<dbReference type="InterPro" id="IPR036388">
    <property type="entry name" value="WH-like_DNA-bd_sf"/>
</dbReference>
<dbReference type="AlphaFoldDB" id="A0A161YRF7"/>
<gene>
    <name evidence="1" type="ORF">CLMAG_05880</name>
</gene>
<evidence type="ECO:0000313" key="1">
    <source>
        <dbReference type="EMBL" id="KZL93542.1"/>
    </source>
</evidence>
<evidence type="ECO:0008006" key="3">
    <source>
        <dbReference type="Google" id="ProtNLM"/>
    </source>
</evidence>
<dbReference type="SUPFAM" id="SSF88659">
    <property type="entry name" value="Sigma3 and sigma4 domains of RNA polymerase sigma factors"/>
    <property type="match status" value="1"/>
</dbReference>
<dbReference type="InterPro" id="IPR013324">
    <property type="entry name" value="RNA_pol_sigma_r3/r4-like"/>
</dbReference>
<dbReference type="EMBL" id="LWAE01000001">
    <property type="protein sequence ID" value="KZL93542.1"/>
    <property type="molecule type" value="Genomic_DNA"/>
</dbReference>
<reference evidence="1 2" key="1">
    <citation type="submission" date="2016-04" db="EMBL/GenBank/DDBJ databases">
        <title>Genome sequence of Clostridium magnum DSM 2767.</title>
        <authorList>
            <person name="Poehlein A."/>
            <person name="Uhlig R."/>
            <person name="Fischer R."/>
            <person name="Bahl H."/>
            <person name="Daniel R."/>
        </authorList>
    </citation>
    <scope>NUCLEOTIDE SEQUENCE [LARGE SCALE GENOMIC DNA]</scope>
    <source>
        <strain evidence="1 2">DSM 2767</strain>
    </source>
</reference>
<dbReference type="Proteomes" id="UP000076603">
    <property type="component" value="Unassembled WGS sequence"/>
</dbReference>
<evidence type="ECO:0000313" key="2">
    <source>
        <dbReference type="Proteomes" id="UP000076603"/>
    </source>
</evidence>
<dbReference type="STRING" id="1121326.CLMAG_05880"/>
<comment type="caution">
    <text evidence="1">The sequence shown here is derived from an EMBL/GenBank/DDBJ whole genome shotgun (WGS) entry which is preliminary data.</text>
</comment>